<dbReference type="InterPro" id="IPR021516">
    <property type="entry name" value="DUF3179"/>
</dbReference>
<evidence type="ECO:0000313" key="2">
    <source>
        <dbReference type="EMBL" id="CAA9407201.1"/>
    </source>
</evidence>
<keyword evidence="1" id="KW-0812">Transmembrane</keyword>
<reference evidence="2" key="1">
    <citation type="submission" date="2020-02" db="EMBL/GenBank/DDBJ databases">
        <authorList>
            <person name="Meier V. D."/>
        </authorList>
    </citation>
    <scope>NUCLEOTIDE SEQUENCE</scope>
    <source>
        <strain evidence="2">AVDCRST_MAG64</strain>
    </source>
</reference>
<keyword evidence="1" id="KW-1133">Transmembrane helix</keyword>
<evidence type="ECO:0008006" key="3">
    <source>
        <dbReference type="Google" id="ProtNLM"/>
    </source>
</evidence>
<proteinExistence type="predicted"/>
<accession>A0A6J4P5Z6</accession>
<keyword evidence="1" id="KW-0472">Membrane</keyword>
<sequence length="413" mass="44172">MRAFADTFGTVRLPVLLLLFAVLAAAVMAYGTHPAWAQFPNGLAFILLARRMQWPMVALALVLCLVLLALVISGRRRAWWLIGLGPVLALFVHRFASNPANDFACVENPTFALASDATHVADGDWVVTLQFGDGHYAYPYAALYEAPVVIHAEHDKRVAVMWSAYANRAIAVPVGRELRAADLTVVGTPANMLIVYNGRLGEFINGVTGRTPDGRKPGGVGEPLATAGKTTWRAWRDRHPDGKVLLPVGAKYATSPRVPIRPVYPLPAAYRLLPGDGYVLVGAKQPLAIPTSAVTAEPLNVKADGVAALVFRDPADGAVRGFERRVGDLVPQFRANREPRRRPEALFVDADTGAEWSAEGVAVAGPAGIRGKRLPRLAVDHDLHFGIMSFAFGGISSYEGAAGSAAPATVPAR</sequence>
<dbReference type="AlphaFoldDB" id="A0A6J4P5Z6"/>
<evidence type="ECO:0000256" key="1">
    <source>
        <dbReference type="SAM" id="Phobius"/>
    </source>
</evidence>
<name>A0A6J4P5Z6_9BACT</name>
<feature type="transmembrane region" description="Helical" evidence="1">
    <location>
        <begin position="78"/>
        <end position="96"/>
    </location>
</feature>
<dbReference type="EMBL" id="CADCUQ010000467">
    <property type="protein sequence ID" value="CAA9407201.1"/>
    <property type="molecule type" value="Genomic_DNA"/>
</dbReference>
<feature type="transmembrane region" description="Helical" evidence="1">
    <location>
        <begin position="53"/>
        <end position="71"/>
    </location>
</feature>
<gene>
    <name evidence="2" type="ORF">AVDCRST_MAG64-2089</name>
</gene>
<protein>
    <recommendedName>
        <fullName evidence="3">DUF3179 domain-containing protein</fullName>
    </recommendedName>
</protein>
<dbReference type="Pfam" id="PF11376">
    <property type="entry name" value="DUF3179"/>
    <property type="match status" value="1"/>
</dbReference>
<organism evidence="2">
    <name type="scientific">uncultured Phycisphaerae bacterium</name>
    <dbReference type="NCBI Taxonomy" id="904963"/>
    <lineage>
        <taxon>Bacteria</taxon>
        <taxon>Pseudomonadati</taxon>
        <taxon>Planctomycetota</taxon>
        <taxon>Phycisphaerae</taxon>
        <taxon>environmental samples</taxon>
    </lineage>
</organism>